<reference evidence="1 2" key="1">
    <citation type="submission" date="2023-09" db="EMBL/GenBank/DDBJ databases">
        <title>Multi-omics analysis of a traditional fermented food reveals byproduct-associated fungal strains for waste-to-food upcycling.</title>
        <authorList>
            <consortium name="Lawrence Berkeley National Laboratory"/>
            <person name="Rekdal V.M."/>
            <person name="Villalobos-Escobedo J.M."/>
            <person name="Rodriguez-Valeron N."/>
            <person name="Garcia M.O."/>
            <person name="Vasquez D.P."/>
            <person name="Damayanti I."/>
            <person name="Sorensen P.M."/>
            <person name="Baidoo E.E."/>
            <person name="De Carvalho A.C."/>
            <person name="Riley R."/>
            <person name="Lipzen A."/>
            <person name="He G."/>
            <person name="Yan M."/>
            <person name="Haridas S."/>
            <person name="Daum C."/>
            <person name="Yoshinaga Y."/>
            <person name="Ng V."/>
            <person name="Grigoriev I.V."/>
            <person name="Munk R."/>
            <person name="Nuraida L."/>
            <person name="Wijaya C.H."/>
            <person name="Morales P.-C."/>
            <person name="Keasling J.D."/>
        </authorList>
    </citation>
    <scope>NUCLEOTIDE SEQUENCE [LARGE SCALE GENOMIC DNA]</scope>
    <source>
        <strain evidence="1 2">FGSC 2613</strain>
    </source>
</reference>
<name>A0ABR3DL34_NEUIN</name>
<proteinExistence type="predicted"/>
<gene>
    <name evidence="1" type="ORF">QR685DRAFT_516670</name>
</gene>
<comment type="caution">
    <text evidence="1">The sequence shown here is derived from an EMBL/GenBank/DDBJ whole genome shotgun (WGS) entry which is preliminary data.</text>
</comment>
<evidence type="ECO:0000313" key="1">
    <source>
        <dbReference type="EMBL" id="KAL0473384.1"/>
    </source>
</evidence>
<keyword evidence="2" id="KW-1185">Reference proteome</keyword>
<dbReference type="EMBL" id="JAVLET010000002">
    <property type="protein sequence ID" value="KAL0473384.1"/>
    <property type="molecule type" value="Genomic_DNA"/>
</dbReference>
<evidence type="ECO:0000313" key="2">
    <source>
        <dbReference type="Proteomes" id="UP001451303"/>
    </source>
</evidence>
<organism evidence="1 2">
    <name type="scientific">Neurospora intermedia</name>
    <dbReference type="NCBI Taxonomy" id="5142"/>
    <lineage>
        <taxon>Eukaryota</taxon>
        <taxon>Fungi</taxon>
        <taxon>Dikarya</taxon>
        <taxon>Ascomycota</taxon>
        <taxon>Pezizomycotina</taxon>
        <taxon>Sordariomycetes</taxon>
        <taxon>Sordariomycetidae</taxon>
        <taxon>Sordariales</taxon>
        <taxon>Sordariaceae</taxon>
        <taxon>Neurospora</taxon>
    </lineage>
</organism>
<protein>
    <submittedName>
        <fullName evidence="1">Uncharacterized protein</fullName>
    </submittedName>
</protein>
<dbReference type="Proteomes" id="UP001451303">
    <property type="component" value="Unassembled WGS sequence"/>
</dbReference>
<accession>A0ABR3DL34</accession>
<sequence>MMLSSIAPSPPLTSLFCPVDMRPHLSSPSHPLLPVECLVTPMHVYAGCTGRKEDARNHSNSILSFHFIISLPSTGNSCDTKTHTHTHNETNETVVFSGPIPSSFLGGRVSSSSFRPTTYIDTSLYICNMQAISLLHYNNTTLDSKLHKVFDSPHAYWLTFATIPC</sequence>